<dbReference type="PANTHER" id="PTHR11161">
    <property type="entry name" value="O-ACYLTRANSFERASE"/>
    <property type="match status" value="1"/>
</dbReference>
<dbReference type="InterPro" id="IPR006621">
    <property type="entry name" value="Nose-resist-to-fluoxetine_N"/>
</dbReference>
<protein>
    <recommendedName>
        <fullName evidence="3">Nose resistant-to-fluoxetine protein N-terminal domain-containing protein</fullName>
    </recommendedName>
</protein>
<dbReference type="SMART" id="SM00703">
    <property type="entry name" value="NRF"/>
    <property type="match status" value="1"/>
</dbReference>
<feature type="transmembrane region" description="Helical" evidence="1">
    <location>
        <begin position="359"/>
        <end position="378"/>
    </location>
</feature>
<evidence type="ECO:0000256" key="1">
    <source>
        <dbReference type="SAM" id="Phobius"/>
    </source>
</evidence>
<feature type="signal peptide" evidence="2">
    <location>
        <begin position="1"/>
        <end position="17"/>
    </location>
</feature>
<keyword evidence="1" id="KW-0472">Membrane</keyword>
<feature type="transmembrane region" description="Helical" evidence="1">
    <location>
        <begin position="509"/>
        <end position="530"/>
    </location>
</feature>
<feature type="transmembrane region" description="Helical" evidence="1">
    <location>
        <begin position="241"/>
        <end position="264"/>
    </location>
</feature>
<dbReference type="PANTHER" id="PTHR11161:SF68">
    <property type="entry name" value="NOSE RESISTANT-TO-FLUOXETINE PROTEIN N-TERMINAL DOMAIN-CONTAINING PROTEIN"/>
    <property type="match status" value="1"/>
</dbReference>
<evidence type="ECO:0000259" key="3">
    <source>
        <dbReference type="SMART" id="SM00703"/>
    </source>
</evidence>
<dbReference type="Pfam" id="PF20146">
    <property type="entry name" value="NRF"/>
    <property type="match status" value="1"/>
</dbReference>
<evidence type="ECO:0000313" key="5">
    <source>
        <dbReference type="Proteomes" id="UP001303046"/>
    </source>
</evidence>
<feature type="transmembrane region" description="Helical" evidence="1">
    <location>
        <begin position="684"/>
        <end position="706"/>
    </location>
</feature>
<evidence type="ECO:0000313" key="4">
    <source>
        <dbReference type="EMBL" id="KAK6730949.1"/>
    </source>
</evidence>
<dbReference type="InterPro" id="IPR002656">
    <property type="entry name" value="Acyl_transf_3_dom"/>
</dbReference>
<feature type="transmembrane region" description="Helical" evidence="1">
    <location>
        <begin position="441"/>
        <end position="467"/>
    </location>
</feature>
<comment type="caution">
    <text evidence="4">The sequence shown here is derived from an EMBL/GenBank/DDBJ whole genome shotgun (WGS) entry which is preliminary data.</text>
</comment>
<accession>A0ABR1C042</accession>
<gene>
    <name evidence="4" type="primary">Necator_chrI.g3555</name>
    <name evidence="4" type="ORF">RB195_007426</name>
</gene>
<feature type="domain" description="Nose resistant-to-fluoxetine protein N-terminal" evidence="3">
    <location>
        <begin position="78"/>
        <end position="230"/>
    </location>
</feature>
<evidence type="ECO:0000256" key="2">
    <source>
        <dbReference type="SAM" id="SignalP"/>
    </source>
</evidence>
<sequence length="867" mass="98315">MRLQLIVLFLITLPANCIYPPLSPELPPNATSIQSEIHNGNYSVDNRRLSGKTGKWKQFNKFIKKLVKIVESIHVTNGSECLADLLSTLGGASTVLATAPLCAFYPHHQCPENLPYWKLWMIDSWPRLPSGVTRKGPMFFLGDYDLCSSLWMKDIEATGNITYLRPHYCRSRTKVQLMERFTSVTSGFCLPSSCDEVVVKLVASRFIDEFLEVSGKFDTNVSLEEVACQSWNEDWNALKRILIALSIAVLLLLLAGTLVEYYILDKGNENVDVKADDALTFPGSELTISLGGNGALRKMNCFNAPSVALTYKNVPDLSQSFTKPTVLLDILCSFSIRISLKHLCRNTAREIPCLNGLKVLSTIWVILGHSCLFTLPYMDNLTTFLPELAKSRWVAPLLLNSSLAVDTFLFISGSVVASTIRKRMFFRENDRFSPFRFIYRLFMFYFHRISRLWPSLLMITVFIRFVYNHLGDGPMWSTQGVFGTMCSSEPIWPHLLFLSNRYPSHCLPWLWYTAVDVQLHMFSPLFFILLPRYRRAALIIAVLLIACSLLYQSAVYALYALPPNIFASVFIGDSIETAESSLRLLYASPIARSSPFIIGLLTGWTVSVRSTKRLSAGACVFMKVISISLLYFSLFAPFCREGLLSYVHAVLHRSAWSVALAILVWLCENGFAPEVSFVLSSHRLLLISRLSLGVFLTHEPILLLYVWTSRQPHAPHSFVHFVVCTFATFIFSLLAAFIIALVIEIPFISMEKKVFKTIDQRFDDDEYSKGTCEETNGFFEGANIQENTTAPLRTADFAEKRFSTNGTTRRMLECSSAFSMDSFFWQQEDWSREQSLIGKDDGRTEEHPMRNKSIDLEQWEKSLYSSC</sequence>
<dbReference type="InterPro" id="IPR052728">
    <property type="entry name" value="O2_lipid_transport_reg"/>
</dbReference>
<dbReference type="Proteomes" id="UP001303046">
    <property type="component" value="Unassembled WGS sequence"/>
</dbReference>
<feature type="transmembrane region" description="Helical" evidence="1">
    <location>
        <begin position="718"/>
        <end position="743"/>
    </location>
</feature>
<keyword evidence="2" id="KW-0732">Signal</keyword>
<name>A0ABR1C042_NECAM</name>
<keyword evidence="1" id="KW-1133">Transmembrane helix</keyword>
<feature type="transmembrane region" description="Helical" evidence="1">
    <location>
        <begin position="537"/>
        <end position="559"/>
    </location>
</feature>
<feature type="transmembrane region" description="Helical" evidence="1">
    <location>
        <begin position="654"/>
        <end position="672"/>
    </location>
</feature>
<keyword evidence="1" id="KW-0812">Transmembrane</keyword>
<dbReference type="Pfam" id="PF01757">
    <property type="entry name" value="Acyl_transf_3"/>
    <property type="match status" value="1"/>
</dbReference>
<proteinExistence type="predicted"/>
<reference evidence="4 5" key="1">
    <citation type="submission" date="2023-08" db="EMBL/GenBank/DDBJ databases">
        <title>A Necator americanus chromosomal reference genome.</title>
        <authorList>
            <person name="Ilik V."/>
            <person name="Petrzelkova K.J."/>
            <person name="Pardy F."/>
            <person name="Fuh T."/>
            <person name="Niatou-Singa F.S."/>
            <person name="Gouil Q."/>
            <person name="Baker L."/>
            <person name="Ritchie M.E."/>
            <person name="Jex A.R."/>
            <person name="Gazzola D."/>
            <person name="Li H."/>
            <person name="Toshio Fujiwara R."/>
            <person name="Zhan B."/>
            <person name="Aroian R.V."/>
            <person name="Pafco B."/>
            <person name="Schwarz E.M."/>
        </authorList>
    </citation>
    <scope>NUCLEOTIDE SEQUENCE [LARGE SCALE GENOMIC DNA]</scope>
    <source>
        <strain evidence="4 5">Aroian</strain>
        <tissue evidence="4">Whole animal</tissue>
    </source>
</reference>
<dbReference type="EMBL" id="JAVFWL010000001">
    <property type="protein sequence ID" value="KAK6730949.1"/>
    <property type="molecule type" value="Genomic_DNA"/>
</dbReference>
<feature type="transmembrane region" description="Helical" evidence="1">
    <location>
        <begin position="398"/>
        <end position="420"/>
    </location>
</feature>
<organism evidence="4 5">
    <name type="scientific">Necator americanus</name>
    <name type="common">Human hookworm</name>
    <dbReference type="NCBI Taxonomy" id="51031"/>
    <lineage>
        <taxon>Eukaryota</taxon>
        <taxon>Metazoa</taxon>
        <taxon>Ecdysozoa</taxon>
        <taxon>Nematoda</taxon>
        <taxon>Chromadorea</taxon>
        <taxon>Rhabditida</taxon>
        <taxon>Rhabditina</taxon>
        <taxon>Rhabditomorpha</taxon>
        <taxon>Strongyloidea</taxon>
        <taxon>Ancylostomatidae</taxon>
        <taxon>Bunostominae</taxon>
        <taxon>Necator</taxon>
    </lineage>
</organism>
<feature type="chain" id="PRO_5046655004" description="Nose resistant-to-fluoxetine protein N-terminal domain-containing protein" evidence="2">
    <location>
        <begin position="18"/>
        <end position="867"/>
    </location>
</feature>
<keyword evidence="5" id="KW-1185">Reference proteome</keyword>
<feature type="transmembrane region" description="Helical" evidence="1">
    <location>
        <begin position="614"/>
        <end position="634"/>
    </location>
</feature>